<dbReference type="AlphaFoldDB" id="A0AAW0XL41"/>
<gene>
    <name evidence="2" type="ORF">OTU49_002923</name>
</gene>
<evidence type="ECO:0000313" key="2">
    <source>
        <dbReference type="EMBL" id="KAK8740461.1"/>
    </source>
</evidence>
<keyword evidence="3" id="KW-1185">Reference proteome</keyword>
<dbReference type="EMBL" id="JARKIK010000033">
    <property type="protein sequence ID" value="KAK8740461.1"/>
    <property type="molecule type" value="Genomic_DNA"/>
</dbReference>
<evidence type="ECO:0000256" key="1">
    <source>
        <dbReference type="SAM" id="MobiDB-lite"/>
    </source>
</evidence>
<proteinExistence type="predicted"/>
<accession>A0AAW0XL41</accession>
<sequence>MWLSPPSTILQHPPSPQGEGKTSFKPPHENTAFSTRPSRPHESADNTPTRCSPSLCIRDTTSRHTEDPFRVWHSESPRHTCLRLLESFIVLMHEEQELSLLPKPLIVLYSKHTQIHVILLFSSLHQCYCNTQLLRCSREYIVSFVFLDLPKDQSIVVSLISLLISQEETR</sequence>
<feature type="compositionally biased region" description="Polar residues" evidence="1">
    <location>
        <begin position="1"/>
        <end position="10"/>
    </location>
</feature>
<dbReference type="Proteomes" id="UP001445076">
    <property type="component" value="Unassembled WGS sequence"/>
</dbReference>
<name>A0AAW0XL41_CHEQU</name>
<comment type="caution">
    <text evidence="2">The sequence shown here is derived from an EMBL/GenBank/DDBJ whole genome shotgun (WGS) entry which is preliminary data.</text>
</comment>
<evidence type="ECO:0000313" key="3">
    <source>
        <dbReference type="Proteomes" id="UP001445076"/>
    </source>
</evidence>
<protein>
    <submittedName>
        <fullName evidence="2">Uncharacterized protein</fullName>
    </submittedName>
</protein>
<organism evidence="2 3">
    <name type="scientific">Cherax quadricarinatus</name>
    <name type="common">Australian red claw crayfish</name>
    <dbReference type="NCBI Taxonomy" id="27406"/>
    <lineage>
        <taxon>Eukaryota</taxon>
        <taxon>Metazoa</taxon>
        <taxon>Ecdysozoa</taxon>
        <taxon>Arthropoda</taxon>
        <taxon>Crustacea</taxon>
        <taxon>Multicrustacea</taxon>
        <taxon>Malacostraca</taxon>
        <taxon>Eumalacostraca</taxon>
        <taxon>Eucarida</taxon>
        <taxon>Decapoda</taxon>
        <taxon>Pleocyemata</taxon>
        <taxon>Astacidea</taxon>
        <taxon>Parastacoidea</taxon>
        <taxon>Parastacidae</taxon>
        <taxon>Cherax</taxon>
    </lineage>
</organism>
<reference evidence="2 3" key="1">
    <citation type="journal article" date="2024" name="BMC Genomics">
        <title>Genome assembly of redclaw crayfish (Cherax quadricarinatus) provides insights into its immune adaptation and hypoxia tolerance.</title>
        <authorList>
            <person name="Liu Z."/>
            <person name="Zheng J."/>
            <person name="Li H."/>
            <person name="Fang K."/>
            <person name="Wang S."/>
            <person name="He J."/>
            <person name="Zhou D."/>
            <person name="Weng S."/>
            <person name="Chi M."/>
            <person name="Gu Z."/>
            <person name="He J."/>
            <person name="Li F."/>
            <person name="Wang M."/>
        </authorList>
    </citation>
    <scope>NUCLEOTIDE SEQUENCE [LARGE SCALE GENOMIC DNA]</scope>
    <source>
        <strain evidence="2">ZL_2023a</strain>
    </source>
</reference>
<feature type="region of interest" description="Disordered" evidence="1">
    <location>
        <begin position="1"/>
        <end position="57"/>
    </location>
</feature>